<evidence type="ECO:0000313" key="3">
    <source>
        <dbReference type="Proteomes" id="UP001501391"/>
    </source>
</evidence>
<reference evidence="2 3" key="1">
    <citation type="journal article" date="2019" name="Int. J. Syst. Evol. Microbiol.">
        <title>The Global Catalogue of Microorganisms (GCM) 10K type strain sequencing project: providing services to taxonomists for standard genome sequencing and annotation.</title>
        <authorList>
            <consortium name="The Broad Institute Genomics Platform"/>
            <consortium name="The Broad Institute Genome Sequencing Center for Infectious Disease"/>
            <person name="Wu L."/>
            <person name="Ma J."/>
        </authorList>
    </citation>
    <scope>NUCLEOTIDE SEQUENCE [LARGE SCALE GENOMIC DNA]</scope>
    <source>
        <strain evidence="2 3">JCM 14924</strain>
    </source>
</reference>
<evidence type="ECO:0000313" key="2">
    <source>
        <dbReference type="EMBL" id="GAA2198566.1"/>
    </source>
</evidence>
<keyword evidence="3" id="KW-1185">Reference proteome</keyword>
<dbReference type="PANTHER" id="PTHR40078">
    <property type="entry name" value="INTEGRAL MEMBRANE PROTEIN-RELATED"/>
    <property type="match status" value="1"/>
</dbReference>
<accession>A0ABN3BQ64</accession>
<feature type="transmembrane region" description="Helical" evidence="1">
    <location>
        <begin position="20"/>
        <end position="42"/>
    </location>
</feature>
<gene>
    <name evidence="2" type="ORF">GCM10009787_41820</name>
</gene>
<feature type="transmembrane region" description="Helical" evidence="1">
    <location>
        <begin position="116"/>
        <end position="136"/>
    </location>
</feature>
<protein>
    <submittedName>
        <fullName evidence="2">Membrane protein</fullName>
    </submittedName>
</protein>
<comment type="caution">
    <text evidence="2">The sequence shown here is derived from an EMBL/GenBank/DDBJ whole genome shotgun (WGS) entry which is preliminary data.</text>
</comment>
<dbReference type="InterPro" id="IPR038750">
    <property type="entry name" value="YczE/YyaS-like"/>
</dbReference>
<keyword evidence="1" id="KW-0472">Membrane</keyword>
<name>A0ABN3BQ64_9ACTN</name>
<dbReference type="Proteomes" id="UP001501391">
    <property type="component" value="Unassembled WGS sequence"/>
</dbReference>
<evidence type="ECO:0000256" key="1">
    <source>
        <dbReference type="SAM" id="Phobius"/>
    </source>
</evidence>
<keyword evidence="1" id="KW-1133">Transmembrane helix</keyword>
<dbReference type="EMBL" id="BAAAOQ010000013">
    <property type="protein sequence ID" value="GAA2198566.1"/>
    <property type="molecule type" value="Genomic_DNA"/>
</dbReference>
<proteinExistence type="predicted"/>
<organism evidence="2 3">
    <name type="scientific">Streptomyces bangladeshensis</name>
    <dbReference type="NCBI Taxonomy" id="295352"/>
    <lineage>
        <taxon>Bacteria</taxon>
        <taxon>Bacillati</taxon>
        <taxon>Actinomycetota</taxon>
        <taxon>Actinomycetes</taxon>
        <taxon>Kitasatosporales</taxon>
        <taxon>Streptomycetaceae</taxon>
        <taxon>Streptomyces</taxon>
    </lineage>
</organism>
<feature type="transmembrane region" description="Helical" evidence="1">
    <location>
        <begin position="62"/>
        <end position="80"/>
    </location>
</feature>
<sequence length="215" mass="22697">MRRVPPLTCLPLTERPGRRLAQLLVGLVLYGLSMSVLVRAALGVNPWSMLYEGLQRHTSLSFGTLSALVGVLVLLAWIPLRQRPTLGTFANVLVLACASDLGLFLIPADRGLPGRLFLLAAGILLNGFAVAVYVGARLGPGPRDGLMTGVSALTGGSVRLVRTLLEVAVLAGGWLLGGTVGVGTLLYALLVGPVTQFFLPWCAYRSADGEPVRQD</sequence>
<dbReference type="Pfam" id="PF19700">
    <property type="entry name" value="DUF6198"/>
    <property type="match status" value="1"/>
</dbReference>
<keyword evidence="1" id="KW-0812">Transmembrane</keyword>
<feature type="transmembrane region" description="Helical" evidence="1">
    <location>
        <begin position="86"/>
        <end position="104"/>
    </location>
</feature>
<dbReference type="PANTHER" id="PTHR40078:SF1">
    <property type="entry name" value="INTEGRAL MEMBRANE PROTEIN"/>
    <property type="match status" value="1"/>
</dbReference>
<feature type="transmembrane region" description="Helical" evidence="1">
    <location>
        <begin position="167"/>
        <end position="190"/>
    </location>
</feature>